<feature type="transmembrane region" description="Helical" evidence="1">
    <location>
        <begin position="12"/>
        <end position="32"/>
    </location>
</feature>
<dbReference type="PaxDb" id="170187-SP_2177"/>
<dbReference type="Proteomes" id="UP000000585">
    <property type="component" value="Chromosome"/>
</dbReference>
<evidence type="ECO:0008006" key="4">
    <source>
        <dbReference type="Google" id="ProtNLM"/>
    </source>
</evidence>
<protein>
    <recommendedName>
        <fullName evidence="4">D-Ala-teichoic acid biosynthesis protein</fullName>
    </recommendedName>
</protein>
<evidence type="ECO:0000313" key="2">
    <source>
        <dbReference type="EMBL" id="AAK76231.1"/>
    </source>
</evidence>
<evidence type="ECO:0000313" key="3">
    <source>
        <dbReference type="Proteomes" id="UP000000585"/>
    </source>
</evidence>
<keyword evidence="1" id="KW-0812">Transmembrane</keyword>
<evidence type="ECO:0000256" key="1">
    <source>
        <dbReference type="SAM" id="Phobius"/>
    </source>
</evidence>
<accession>A0A0H2USI8</accession>
<organism evidence="2 3">
    <name type="scientific">Streptococcus pneumoniae serotype 4 (strain ATCC BAA-334 / TIGR4)</name>
    <dbReference type="NCBI Taxonomy" id="170187"/>
    <lineage>
        <taxon>Bacteria</taxon>
        <taxon>Bacillati</taxon>
        <taxon>Bacillota</taxon>
        <taxon>Bacilli</taxon>
        <taxon>Lactobacillales</taxon>
        <taxon>Streptococcaceae</taxon>
        <taxon>Streptococcus</taxon>
    </lineage>
</organism>
<keyword evidence="1" id="KW-1133">Transmembrane helix</keyword>
<dbReference type="Pfam" id="PF12459">
    <property type="entry name" value="DltX"/>
    <property type="match status" value="1"/>
</dbReference>
<keyword evidence="1" id="KW-0472">Membrane</keyword>
<dbReference type="InterPro" id="IPR021008">
    <property type="entry name" value="DltX"/>
</dbReference>
<keyword evidence="3" id="KW-1185">Reference proteome</keyword>
<dbReference type="EMBL" id="AE005672">
    <property type="protein sequence ID" value="AAK76231.1"/>
    <property type="molecule type" value="Genomic_DNA"/>
</dbReference>
<dbReference type="AlphaFoldDB" id="A0A0H2USI8"/>
<reference evidence="2 3" key="1">
    <citation type="journal article" date="2001" name="Science">
        <title>Complete genome sequence of a virulent isolate of Streptococcus pneumoniae.</title>
        <authorList>
            <person name="Tettelin H."/>
            <person name="Nelson K.E."/>
            <person name="Paulsen I.T."/>
            <person name="Eisen J.A."/>
            <person name="Read T.D."/>
            <person name="Peterson S."/>
            <person name="Heidelberg J."/>
            <person name="DeBoy R.T."/>
            <person name="Haft D.H."/>
            <person name="Dodson R.J."/>
            <person name="Durkin A.S."/>
            <person name="Gwinn M."/>
            <person name="Kolonay J.F."/>
            <person name="Nelson W.C."/>
            <person name="Peterson J.D."/>
            <person name="Umayam L.A."/>
            <person name="White O."/>
            <person name="Salzberg S.L."/>
            <person name="Lewis M.R."/>
            <person name="Radune D."/>
            <person name="Holtzapple E."/>
            <person name="Khouri H."/>
            <person name="Wolf A.M."/>
            <person name="Utterback T.R."/>
            <person name="Hansen C.L."/>
            <person name="McDonald L.A."/>
            <person name="Feldblyum T.V."/>
            <person name="Angiuoli S."/>
            <person name="Dickinson T."/>
            <person name="Hickey E.K."/>
            <person name="Holt I.E."/>
            <person name="Loftus B.J."/>
            <person name="Yang F."/>
            <person name="Smith H.O."/>
            <person name="Venter J.C."/>
            <person name="Dougherty B.A."/>
            <person name="Morrison D.A."/>
            <person name="Hollingshead S.K."/>
            <person name="Fraser C.M."/>
        </authorList>
    </citation>
    <scope>NUCLEOTIDE SEQUENCE [LARGE SCALE GENOMIC DNA]</scope>
    <source>
        <strain evidence="3">ATCC BAA-334 / TIGR4</strain>
    </source>
</reference>
<sequence>MMKQRKELYLFLGRTALYFLIFLGLLYFFSYLGQGQGSFIYNEF</sequence>
<name>A0A0H2USI8_STRPN</name>
<dbReference type="KEGG" id="spn:SP_2177"/>
<gene>
    <name evidence="2" type="ordered locus">SP_2177</name>
</gene>
<proteinExistence type="predicted"/>
<dbReference type="eggNOG" id="ENOG503049U">
    <property type="taxonomic scope" value="Bacteria"/>
</dbReference>
<dbReference type="EnsemblBacteria" id="AAK76231">
    <property type="protein sequence ID" value="AAK76231"/>
    <property type="gene ID" value="SP_2177"/>
</dbReference>